<dbReference type="OrthoDB" id="10063099at2759"/>
<keyword evidence="3" id="KW-1185">Reference proteome</keyword>
<dbReference type="Gene3D" id="2.60.120.650">
    <property type="entry name" value="Cupin"/>
    <property type="match status" value="1"/>
</dbReference>
<name>A0A7J7KTC7_BUGNE</name>
<dbReference type="PANTHER" id="PTHR12480:SF19">
    <property type="entry name" value="CUPIN-LIKE DOMAIN-CONTAINING PROTEIN"/>
    <property type="match status" value="1"/>
</dbReference>
<dbReference type="GO" id="GO:0016706">
    <property type="term" value="F:2-oxoglutarate-dependent dioxygenase activity"/>
    <property type="evidence" value="ECO:0007669"/>
    <property type="project" value="TreeGrafter"/>
</dbReference>
<evidence type="ECO:0000256" key="1">
    <source>
        <dbReference type="SAM" id="Phobius"/>
    </source>
</evidence>
<dbReference type="InterPro" id="IPR050910">
    <property type="entry name" value="JMJD6_ArgDemeth/LysHydrox"/>
</dbReference>
<accession>A0A7J7KTC7</accession>
<evidence type="ECO:0008006" key="4">
    <source>
        <dbReference type="Google" id="ProtNLM"/>
    </source>
</evidence>
<dbReference type="SUPFAM" id="SSF51197">
    <property type="entry name" value="Clavaminate synthase-like"/>
    <property type="match status" value="1"/>
</dbReference>
<keyword evidence="1" id="KW-0812">Transmembrane</keyword>
<dbReference type="AlphaFoldDB" id="A0A7J7KTC7"/>
<evidence type="ECO:0000313" key="3">
    <source>
        <dbReference type="Proteomes" id="UP000593567"/>
    </source>
</evidence>
<evidence type="ECO:0000313" key="2">
    <source>
        <dbReference type="EMBL" id="KAF6041427.1"/>
    </source>
</evidence>
<protein>
    <recommendedName>
        <fullName evidence="4">JMJD6</fullName>
    </recommendedName>
</protein>
<dbReference type="EMBL" id="VXIV02000049">
    <property type="protein sequence ID" value="KAF6041427.1"/>
    <property type="molecule type" value="Genomic_DNA"/>
</dbReference>
<dbReference type="Proteomes" id="UP000593567">
    <property type="component" value="Unassembled WGS sequence"/>
</dbReference>
<comment type="caution">
    <text evidence="2">The sequence shown here is derived from an EMBL/GenBank/DDBJ whole genome shotgun (WGS) entry which is preliminary data.</text>
</comment>
<keyword evidence="1" id="KW-1133">Transmembrane helix</keyword>
<dbReference type="PANTHER" id="PTHR12480">
    <property type="entry name" value="ARGININE DEMETHYLASE AND LYSYL-HYDROXYLASE JMJD"/>
    <property type="match status" value="1"/>
</dbReference>
<organism evidence="2 3">
    <name type="scientific">Bugula neritina</name>
    <name type="common">Brown bryozoan</name>
    <name type="synonym">Sertularia neritina</name>
    <dbReference type="NCBI Taxonomy" id="10212"/>
    <lineage>
        <taxon>Eukaryota</taxon>
        <taxon>Metazoa</taxon>
        <taxon>Spiralia</taxon>
        <taxon>Lophotrochozoa</taxon>
        <taxon>Bryozoa</taxon>
        <taxon>Gymnolaemata</taxon>
        <taxon>Cheilostomatida</taxon>
        <taxon>Flustrina</taxon>
        <taxon>Buguloidea</taxon>
        <taxon>Bugulidae</taxon>
        <taxon>Bugula</taxon>
    </lineage>
</organism>
<keyword evidence="1" id="KW-0472">Membrane</keyword>
<proteinExistence type="predicted"/>
<sequence length="359" mass="41142">MLWVRFPTAAFFWQKAFSKLCTVPRWVLLGLFWHIRASMRLSNRENISLKLKDVYQEALRDGISQSDLHQVYKKSVAGKLLPASRSIWNCRNMVVFYLVTLMTSILFAIYFDTMDPRCIVGNNLLALEVSRPAVQCDVCKDIDQVPTIDGNLLTKDLFLSKYAYTGIPLLVKNGAKNWSALHTFSFDYLKDLYELTEGALEAVDEACQFFPYKTSFLSLEEVFEMPKEQSRLEPGQPEWYVGWSNCHPDVARELRRHYTVPTFLPDDSESSNLDWLFMGGFGGGANIHIDYVQRPSWQAMIAGKKSWKIIPSPECDSVCKTLNATMEKGDIILVDTNMWYHSTYIHPGEMSITIGSEYD</sequence>
<reference evidence="2" key="1">
    <citation type="submission" date="2020-06" db="EMBL/GenBank/DDBJ databases">
        <title>Draft genome of Bugula neritina, a colonial animal packing powerful symbionts and potential medicines.</title>
        <authorList>
            <person name="Rayko M."/>
        </authorList>
    </citation>
    <scope>NUCLEOTIDE SEQUENCE [LARGE SCALE GENOMIC DNA]</scope>
    <source>
        <strain evidence="2">Kwan_BN1</strain>
    </source>
</reference>
<gene>
    <name evidence="2" type="ORF">EB796_000274</name>
</gene>
<feature type="transmembrane region" description="Helical" evidence="1">
    <location>
        <begin position="94"/>
        <end position="111"/>
    </location>
</feature>